<dbReference type="InterPro" id="IPR001138">
    <property type="entry name" value="Zn2Cys6_DnaBD"/>
</dbReference>
<protein>
    <recommendedName>
        <fullName evidence="10">Zn(2)-C6 fungal-type domain-containing protein</fullName>
    </recommendedName>
</protein>
<name>A0A9W8NH35_9PEZI</name>
<dbReference type="SUPFAM" id="SSF56176">
    <property type="entry name" value="FAD-binding/transporter-associated domain-like"/>
    <property type="match status" value="1"/>
</dbReference>
<feature type="domain" description="Zn(2)-C6 fungal-type" evidence="5">
    <location>
        <begin position="44"/>
        <end position="76"/>
    </location>
</feature>
<evidence type="ECO:0000256" key="4">
    <source>
        <dbReference type="SAM" id="MobiDB-lite"/>
    </source>
</evidence>
<dbReference type="EMBL" id="JANPWZ010000448">
    <property type="protein sequence ID" value="KAJ3576921.1"/>
    <property type="molecule type" value="Genomic_DNA"/>
</dbReference>
<dbReference type="Pfam" id="PF01565">
    <property type="entry name" value="FAD_binding_4"/>
    <property type="match status" value="1"/>
</dbReference>
<keyword evidence="1" id="KW-0805">Transcription regulation</keyword>
<keyword evidence="3" id="KW-0539">Nucleus</keyword>
<accession>A0A9W8NH35</accession>
<dbReference type="SUPFAM" id="SSF54695">
    <property type="entry name" value="POZ domain"/>
    <property type="match status" value="1"/>
</dbReference>
<dbReference type="VEuPathDB" id="FungiDB:F4678DRAFT_434412"/>
<evidence type="ECO:0000259" key="6">
    <source>
        <dbReference type="PROSITE" id="PS50097"/>
    </source>
</evidence>
<evidence type="ECO:0000259" key="5">
    <source>
        <dbReference type="PROSITE" id="PS50048"/>
    </source>
</evidence>
<feature type="compositionally biased region" description="Low complexity" evidence="4">
    <location>
        <begin position="172"/>
        <end position="181"/>
    </location>
</feature>
<evidence type="ECO:0000256" key="1">
    <source>
        <dbReference type="ARBA" id="ARBA00023015"/>
    </source>
</evidence>
<dbReference type="SUPFAM" id="SSF57701">
    <property type="entry name" value="Zn2/Cys6 DNA-binding domain"/>
    <property type="match status" value="1"/>
</dbReference>
<comment type="caution">
    <text evidence="8">The sequence shown here is derived from an EMBL/GenBank/DDBJ whole genome shotgun (WGS) entry which is preliminary data.</text>
</comment>
<dbReference type="Gene3D" id="4.10.240.10">
    <property type="entry name" value="Zn(2)-C6 fungal-type DNA-binding domain"/>
    <property type="match status" value="1"/>
</dbReference>
<dbReference type="InterPro" id="IPR006094">
    <property type="entry name" value="Oxid_FAD_bind_N"/>
</dbReference>
<dbReference type="PROSITE" id="PS51387">
    <property type="entry name" value="FAD_PCMH"/>
    <property type="match status" value="1"/>
</dbReference>
<dbReference type="PROSITE" id="PS50048">
    <property type="entry name" value="ZN2_CY6_FUNGAL_2"/>
    <property type="match status" value="1"/>
</dbReference>
<dbReference type="Gene3D" id="3.40.462.20">
    <property type="match status" value="1"/>
</dbReference>
<sequence length="1521" mass="167865">MATSGDTSLHGSAEPVAAALAAHDSLPMVPSSRPRRKVRKGTKSCWECRHRKIKCIFKLPTDETCIRCARRGAQCVGQEHPEVMTTSLDRSLQMSDRVVRMETLINQLLTELPAYSGRHRLASSPAYDSRDDDQPQNRSPDSVTSPAFTSPKCEPLRASLSDAHPPSFQVLSQDPDSSPSQEPRVLLVKTSGHTRLSQALRQHLPSEEDVQIISKASSSTSAMFYQMQTVPYNALDATRSISSMFERPNIEAHPILIARHMLYLATSLQHLHPEFHQEIRGLSKVPHELRHSLVEIASEMVTTRDELVDSIEGLDCVIIESWYHANNGNLQKALITIRRAITLAQVMGFHRKGTARHTVICSETRAYPDLIWFRMLSHERYLCLMLGVPQSTRDQSMASDEMLSSDTPMGRLDRIHCVIACRLLERNQLNPKDDDYALTQELDDQLQAASKDMPSGWWLTPNLAAGAHQPAALFWYMRQLFHQLHHYSLLRPSDRALVEQAQISMGDVNRPTAHATNAPCSDLLRRLLEMEEEAYSYSLRRDHSRGPPSPLPSAIDANIQLTIPFFGVIHVTSKAIIPRDMYGECPTVGGQATNSLTIAGQTAVQSPVSDTPGINSNDDPGMPICLNQHYPEHPPQRGYGTAVSDLSNDLSHASPNFDLRSGGEALGATISQYPTAVFADEVSNWTLHSSNREFLSILTDTDSNGNTTSDGPVEWIDVLQLPSFLLYISVWPNHVEASAYSDIPNSCGLFDELGLTSTQQAQLEENLGGINLDDLSVLDPLERSSVACTIASIVFGPKFINQSASSYEDVVEENWSNTCWLRPQCAIQPELAQDVAKAMAILTFLDTKFSVRSGGHNPNPGFAGVGKEGILIDMSNMTHISLNEGGSIASLSPGNRFRGVAKSLNSIGRAVHGGRNNQVGIGGYFLGGGLTYFNSLYGLAADNVVNYEVVLANSSIINANAHENQDLWWALKGSGTNFGKTIELYLHGGIQLKLNYWVGIVTKYDVKVTANSPYWFEALNYAPDQIPTLLQAIVKYAVAAEEEPYADISFNLNPSQAFVAFIYAEPVVRPNVFKMFYDIPPKSQAINSTIGNMMDLNNAMSNITPERHLRRLVTSIVHKFSTKLLDDIYGAYAEFDSVAQSIGAVTGMTVQPFTSAAVRHGLWTGGNPVGLTETLQNHMEFFIQWGDSDNDEAAVAALQSITAKVETLAQQRGAYLKSKIMNDAGFYQNVLASYGPENLSRLRDVAVRYDPLQLMIATDWGDGKLQNGLIDLTIICQGVGFAAHRYVVCDQSPVLRAALTGNFSKAQSRTVSIDFDLESVKRFLEFLYTGDYHKVPDPALSRIVLYSPCDERIQRAGENVEQAITLACADHYQAASAEDSGPDNLQLNDLVVDDVKAITESRLCHCRMSNLADYYDMTQLSKTSLAKLEEGFRSNWSADPFCALLLESLNEISNRDTLCLLGKTAAEHYDELIASNIFEAGGPCERLAPFILPSFARILKGIDGRRQEAESDCEVLRYDLG</sequence>
<dbReference type="SMART" id="SM00066">
    <property type="entry name" value="GAL4"/>
    <property type="match status" value="1"/>
</dbReference>
<dbReference type="GO" id="GO:0000981">
    <property type="term" value="F:DNA-binding transcription factor activity, RNA polymerase II-specific"/>
    <property type="evidence" value="ECO:0007669"/>
    <property type="project" value="InterPro"/>
</dbReference>
<dbReference type="Proteomes" id="UP001148614">
    <property type="component" value="Unassembled WGS sequence"/>
</dbReference>
<dbReference type="Gene3D" id="3.30.710.10">
    <property type="entry name" value="Potassium Channel Kv1.1, Chain A"/>
    <property type="match status" value="1"/>
</dbReference>
<dbReference type="CDD" id="cd00067">
    <property type="entry name" value="GAL4"/>
    <property type="match status" value="1"/>
</dbReference>
<dbReference type="VEuPathDB" id="FungiDB:F4678DRAFT_60749"/>
<feature type="region of interest" description="Disordered" evidence="4">
    <location>
        <begin position="122"/>
        <end position="183"/>
    </location>
</feature>
<keyword evidence="2" id="KW-0804">Transcription</keyword>
<dbReference type="PANTHER" id="PTHR47840">
    <property type="entry name" value="ZN(II)2CYS6 TRANSCRIPTION FACTOR (EUROFUNG)-RELATED"/>
    <property type="match status" value="1"/>
</dbReference>
<dbReference type="Gene3D" id="3.30.465.10">
    <property type="match status" value="2"/>
</dbReference>
<dbReference type="InterPro" id="IPR016166">
    <property type="entry name" value="FAD-bd_PCMH"/>
</dbReference>
<dbReference type="PROSITE" id="PS00463">
    <property type="entry name" value="ZN2_CY6_FUNGAL_1"/>
    <property type="match status" value="1"/>
</dbReference>
<feature type="compositionally biased region" description="Polar residues" evidence="4">
    <location>
        <begin position="136"/>
        <end position="148"/>
    </location>
</feature>
<dbReference type="GO" id="GO:0071949">
    <property type="term" value="F:FAD binding"/>
    <property type="evidence" value="ECO:0007669"/>
    <property type="project" value="InterPro"/>
</dbReference>
<evidence type="ECO:0000313" key="9">
    <source>
        <dbReference type="Proteomes" id="UP001148614"/>
    </source>
</evidence>
<evidence type="ECO:0000256" key="3">
    <source>
        <dbReference type="ARBA" id="ARBA00023242"/>
    </source>
</evidence>
<dbReference type="CDD" id="cd12148">
    <property type="entry name" value="fungal_TF_MHR"/>
    <property type="match status" value="1"/>
</dbReference>
<dbReference type="InterPro" id="IPR036864">
    <property type="entry name" value="Zn2-C6_fun-type_DNA-bd_sf"/>
</dbReference>
<dbReference type="PANTHER" id="PTHR47840:SF1">
    <property type="entry name" value="ZN(II)2CYS6 TRANSCRIPTION FACTOR (EUROFUNG)"/>
    <property type="match status" value="1"/>
</dbReference>
<gene>
    <name evidence="8" type="ORF">NPX13_g3549</name>
</gene>
<evidence type="ECO:0000313" key="8">
    <source>
        <dbReference type="EMBL" id="KAJ3576921.1"/>
    </source>
</evidence>
<dbReference type="CDD" id="cd18186">
    <property type="entry name" value="BTB_POZ_ZBTB_KLHL-like"/>
    <property type="match status" value="1"/>
</dbReference>
<organism evidence="8 9">
    <name type="scientific">Xylaria arbuscula</name>
    <dbReference type="NCBI Taxonomy" id="114810"/>
    <lineage>
        <taxon>Eukaryota</taxon>
        <taxon>Fungi</taxon>
        <taxon>Dikarya</taxon>
        <taxon>Ascomycota</taxon>
        <taxon>Pezizomycotina</taxon>
        <taxon>Sordariomycetes</taxon>
        <taxon>Xylariomycetidae</taxon>
        <taxon>Xylariales</taxon>
        <taxon>Xylariaceae</taxon>
        <taxon>Xylaria</taxon>
    </lineage>
</organism>
<evidence type="ECO:0008006" key="10">
    <source>
        <dbReference type="Google" id="ProtNLM"/>
    </source>
</evidence>
<dbReference type="InterPro" id="IPR011333">
    <property type="entry name" value="SKP1/BTB/POZ_sf"/>
</dbReference>
<proteinExistence type="predicted"/>
<evidence type="ECO:0000259" key="7">
    <source>
        <dbReference type="PROSITE" id="PS51387"/>
    </source>
</evidence>
<keyword evidence="9" id="KW-1185">Reference proteome</keyword>
<evidence type="ECO:0000256" key="2">
    <source>
        <dbReference type="ARBA" id="ARBA00023163"/>
    </source>
</evidence>
<dbReference type="Pfam" id="PF00651">
    <property type="entry name" value="BTB"/>
    <property type="match status" value="1"/>
</dbReference>
<feature type="domain" description="BTB" evidence="6">
    <location>
        <begin position="1270"/>
        <end position="1336"/>
    </location>
</feature>
<dbReference type="Pfam" id="PF00172">
    <property type="entry name" value="Zn_clus"/>
    <property type="match status" value="1"/>
</dbReference>
<feature type="domain" description="FAD-binding PCMH-type" evidence="7">
    <location>
        <begin position="819"/>
        <end position="991"/>
    </location>
</feature>
<dbReference type="GO" id="GO:0008270">
    <property type="term" value="F:zinc ion binding"/>
    <property type="evidence" value="ECO:0007669"/>
    <property type="project" value="InterPro"/>
</dbReference>
<dbReference type="InterPro" id="IPR016169">
    <property type="entry name" value="FAD-bd_PCMH_sub2"/>
</dbReference>
<reference evidence="8" key="1">
    <citation type="submission" date="2022-07" db="EMBL/GenBank/DDBJ databases">
        <title>Genome Sequence of Xylaria arbuscula.</title>
        <authorList>
            <person name="Buettner E."/>
        </authorList>
    </citation>
    <scope>NUCLEOTIDE SEQUENCE</scope>
    <source>
        <strain evidence="8">VT107</strain>
    </source>
</reference>
<dbReference type="PROSITE" id="PS50097">
    <property type="entry name" value="BTB"/>
    <property type="match status" value="1"/>
</dbReference>
<dbReference type="InterPro" id="IPR036318">
    <property type="entry name" value="FAD-bd_PCMH-like_sf"/>
</dbReference>
<dbReference type="InterPro" id="IPR000210">
    <property type="entry name" value="BTB/POZ_dom"/>
</dbReference>